<protein>
    <submittedName>
        <fullName evidence="2">Putative fatty-acid--AMP ligase</fullName>
    </submittedName>
</protein>
<dbReference type="InterPro" id="IPR042099">
    <property type="entry name" value="ANL_N_sf"/>
</dbReference>
<sequence>MNSDSTITVTPAALRPDPAVSWLCGAPAPADTSGTVDGLLTEAARTHGPRTAVQTESSVLTFRTLDDLADSVARTLAGTVGTGRVVGVVADLDPSFPACYYGGIRSGNVVAPINPLLPAQALAHVLELSRPAAVLVSERGLEQFLAKALREERITALLQEVVRIDAGWLVRTTERADRDPGLPEDAAALMFTSGSTGPAKAVCYSHTNIRANAEQLAGAHALADGDGLAHSRPIYYPMHMNASVRVGLRQILAGHSHVRRSVEVADQLRATHLYSLPVRLEQLAADPAFDTTGIRHLRMIGSGSTALSARANRRIRSVLGLPCWQGYGLTETTSLISTERAGSERVGSVGTPVGGVAIRIAGLDDDRPDPVPNGAPGQIWASGPAIMLGYYNGARIESTPGTWFPTGDYGQLDSDGLLSVIDRIRDLVRHGDEVVSPSAIRRALESHPGVDECEVVGFRDGDRTRLAGFVVSAGDPEELRETYAEAAQLSSIQRVERLPRLPNGKVDRAALSDIARGEAQ</sequence>
<dbReference type="eggNOG" id="COG0318">
    <property type="taxonomic scope" value="Bacteria"/>
</dbReference>
<dbReference type="KEGG" id="nno:NONO_c10750"/>
<dbReference type="STRING" id="1415166.NONO_c10750"/>
<dbReference type="OrthoDB" id="3564926at2"/>
<evidence type="ECO:0000313" key="2">
    <source>
        <dbReference type="EMBL" id="AHH15882.1"/>
    </source>
</evidence>
<dbReference type="Gene3D" id="3.30.300.30">
    <property type="match status" value="1"/>
</dbReference>
<dbReference type="EMBL" id="CP006850">
    <property type="protein sequence ID" value="AHH15882.1"/>
    <property type="molecule type" value="Genomic_DNA"/>
</dbReference>
<dbReference type="Gene3D" id="3.40.50.12780">
    <property type="entry name" value="N-terminal domain of ligase-like"/>
    <property type="match status" value="1"/>
</dbReference>
<gene>
    <name evidence="2" type="ORF">NONO_c10750</name>
</gene>
<accession>W5T9L6</accession>
<dbReference type="PANTHER" id="PTHR43767">
    <property type="entry name" value="LONG-CHAIN-FATTY-ACID--COA LIGASE"/>
    <property type="match status" value="1"/>
</dbReference>
<evidence type="ECO:0000259" key="1">
    <source>
        <dbReference type="Pfam" id="PF00501"/>
    </source>
</evidence>
<dbReference type="Proteomes" id="UP000019150">
    <property type="component" value="Chromosome"/>
</dbReference>
<organism evidence="2 3">
    <name type="scientific">Nocardia nova SH22a</name>
    <dbReference type="NCBI Taxonomy" id="1415166"/>
    <lineage>
        <taxon>Bacteria</taxon>
        <taxon>Bacillati</taxon>
        <taxon>Actinomycetota</taxon>
        <taxon>Actinomycetes</taxon>
        <taxon>Mycobacteriales</taxon>
        <taxon>Nocardiaceae</taxon>
        <taxon>Nocardia</taxon>
    </lineage>
</organism>
<dbReference type="AlphaFoldDB" id="W5T9L6"/>
<reference evidence="2 3" key="1">
    <citation type="journal article" date="2014" name="Appl. Environ. Microbiol.">
        <title>Insights into the Microbial Degradation of Rubber and Gutta-Percha by Analysis of the Complete Genome of Nocardia nova SH22a.</title>
        <authorList>
            <person name="Luo Q."/>
            <person name="Hiessl S."/>
            <person name="Poehlein A."/>
            <person name="Daniel R."/>
            <person name="Steinbuchel A."/>
        </authorList>
    </citation>
    <scope>NUCLEOTIDE SEQUENCE [LARGE SCALE GENOMIC DNA]</scope>
    <source>
        <strain evidence="2">SH22a</strain>
    </source>
</reference>
<dbReference type="PROSITE" id="PS00455">
    <property type="entry name" value="AMP_BINDING"/>
    <property type="match status" value="1"/>
</dbReference>
<evidence type="ECO:0000313" key="3">
    <source>
        <dbReference type="Proteomes" id="UP000019150"/>
    </source>
</evidence>
<keyword evidence="3" id="KW-1185">Reference proteome</keyword>
<dbReference type="InterPro" id="IPR050237">
    <property type="entry name" value="ATP-dep_AMP-bd_enzyme"/>
</dbReference>
<keyword evidence="2" id="KW-0436">Ligase</keyword>
<dbReference type="Pfam" id="PF00501">
    <property type="entry name" value="AMP-binding"/>
    <property type="match status" value="1"/>
</dbReference>
<dbReference type="InterPro" id="IPR045851">
    <property type="entry name" value="AMP-bd_C_sf"/>
</dbReference>
<dbReference type="RefSeq" id="WP_025347402.1">
    <property type="nucleotide sequence ID" value="NZ_CP006850.1"/>
</dbReference>
<dbReference type="HOGENOM" id="CLU_000022_59_0_11"/>
<feature type="domain" description="AMP-dependent synthetase/ligase" evidence="1">
    <location>
        <begin position="41"/>
        <end position="391"/>
    </location>
</feature>
<dbReference type="PANTHER" id="PTHR43767:SF1">
    <property type="entry name" value="NONRIBOSOMAL PEPTIDE SYNTHASE PES1 (EUROFUNG)-RELATED"/>
    <property type="match status" value="1"/>
</dbReference>
<dbReference type="PATRIC" id="fig|1415166.3.peg.1089"/>
<name>W5T9L6_9NOCA</name>
<dbReference type="GO" id="GO:0016878">
    <property type="term" value="F:acid-thiol ligase activity"/>
    <property type="evidence" value="ECO:0007669"/>
    <property type="project" value="UniProtKB-ARBA"/>
</dbReference>
<proteinExistence type="predicted"/>
<dbReference type="InterPro" id="IPR000873">
    <property type="entry name" value="AMP-dep_synth/lig_dom"/>
</dbReference>
<dbReference type="InterPro" id="IPR020845">
    <property type="entry name" value="AMP-binding_CS"/>
</dbReference>
<dbReference type="SUPFAM" id="SSF56801">
    <property type="entry name" value="Acetyl-CoA synthetase-like"/>
    <property type="match status" value="1"/>
</dbReference>